<evidence type="ECO:0000259" key="17">
    <source>
        <dbReference type="PROSITE" id="PS50112"/>
    </source>
</evidence>
<evidence type="ECO:0000259" key="15">
    <source>
        <dbReference type="PROSITE" id="PS50109"/>
    </source>
</evidence>
<dbReference type="Pfam" id="PF08447">
    <property type="entry name" value="PAS_3"/>
    <property type="match status" value="5"/>
</dbReference>
<dbReference type="CDD" id="cd00082">
    <property type="entry name" value="HisKA"/>
    <property type="match status" value="1"/>
</dbReference>
<dbReference type="Gene3D" id="3.30.565.10">
    <property type="entry name" value="Histidine kinase-like ATPase, C-terminal domain"/>
    <property type="match status" value="1"/>
</dbReference>
<dbReference type="InterPro" id="IPR013655">
    <property type="entry name" value="PAS_fold_3"/>
</dbReference>
<dbReference type="PANTHER" id="PTHR43304">
    <property type="entry name" value="PHYTOCHROME-LIKE PROTEIN CPH1"/>
    <property type="match status" value="1"/>
</dbReference>
<feature type="domain" description="PAC" evidence="18">
    <location>
        <begin position="370"/>
        <end position="423"/>
    </location>
</feature>
<dbReference type="SMART" id="SM00091">
    <property type="entry name" value="PAS"/>
    <property type="match status" value="9"/>
</dbReference>
<dbReference type="Gene3D" id="2.10.70.100">
    <property type="match status" value="3"/>
</dbReference>
<dbReference type="InterPro" id="IPR013656">
    <property type="entry name" value="PAS_4"/>
</dbReference>
<evidence type="ECO:0000256" key="10">
    <source>
        <dbReference type="ARBA" id="ARBA00022741"/>
    </source>
</evidence>
<dbReference type="SMART" id="SM00448">
    <property type="entry name" value="REC"/>
    <property type="match status" value="1"/>
</dbReference>
<dbReference type="SUPFAM" id="SSF47384">
    <property type="entry name" value="Homodimeric domain of signal transducing histidine kinase"/>
    <property type="match status" value="1"/>
</dbReference>
<protein>
    <recommendedName>
        <fullName evidence="3">histidine kinase</fullName>
        <ecNumber evidence="3">2.7.13.3</ecNumber>
    </recommendedName>
</protein>
<keyword evidence="12" id="KW-1133">Transmembrane helix</keyword>
<dbReference type="CDD" id="cd00130">
    <property type="entry name" value="PAS"/>
    <property type="match status" value="7"/>
</dbReference>
<dbReference type="PROSITE" id="PS50112">
    <property type="entry name" value="PAS"/>
    <property type="match status" value="7"/>
</dbReference>
<feature type="domain" description="Response regulatory" evidence="16">
    <location>
        <begin position="1441"/>
        <end position="1557"/>
    </location>
</feature>
<feature type="domain" description="PAC" evidence="18">
    <location>
        <begin position="625"/>
        <end position="677"/>
    </location>
</feature>
<feature type="domain" description="Histidine kinase" evidence="15">
    <location>
        <begin position="1198"/>
        <end position="1421"/>
    </location>
</feature>
<dbReference type="FunFam" id="3.30.450.20:FF:000099">
    <property type="entry name" value="Sensory box sensor histidine kinase"/>
    <property type="match status" value="1"/>
</dbReference>
<evidence type="ECO:0000256" key="12">
    <source>
        <dbReference type="ARBA" id="ARBA00022989"/>
    </source>
</evidence>
<organism evidence="19 20">
    <name type="scientific">Planctopirus hydrillae</name>
    <dbReference type="NCBI Taxonomy" id="1841610"/>
    <lineage>
        <taxon>Bacteria</taxon>
        <taxon>Pseudomonadati</taxon>
        <taxon>Planctomycetota</taxon>
        <taxon>Planctomycetia</taxon>
        <taxon>Planctomycetales</taxon>
        <taxon>Planctomycetaceae</taxon>
        <taxon>Planctopirus</taxon>
    </lineage>
</organism>
<dbReference type="Gene3D" id="3.40.50.2300">
    <property type="match status" value="1"/>
</dbReference>
<dbReference type="Gene3D" id="3.30.450.20">
    <property type="entry name" value="PAS domain"/>
    <property type="match status" value="9"/>
</dbReference>
<dbReference type="SUPFAM" id="SSF55785">
    <property type="entry name" value="PYP-like sensor domain (PAS domain)"/>
    <property type="match status" value="9"/>
</dbReference>
<dbReference type="Pfam" id="PF02518">
    <property type="entry name" value="HATPase_c"/>
    <property type="match status" value="1"/>
</dbReference>
<dbReference type="InterPro" id="IPR001789">
    <property type="entry name" value="Sig_transdc_resp-reg_receiver"/>
</dbReference>
<dbReference type="InterPro" id="IPR005467">
    <property type="entry name" value="His_kinase_dom"/>
</dbReference>
<dbReference type="EC" id="2.7.13.3" evidence="3"/>
<keyword evidence="13" id="KW-0472">Membrane</keyword>
<dbReference type="GO" id="GO:0000155">
    <property type="term" value="F:phosphorelay sensor kinase activity"/>
    <property type="evidence" value="ECO:0007669"/>
    <property type="project" value="InterPro"/>
</dbReference>
<keyword evidence="6 14" id="KW-0597">Phosphoprotein</keyword>
<name>A0A1C3END4_9PLAN</name>
<dbReference type="SUPFAM" id="SSF55874">
    <property type="entry name" value="ATPase domain of HSP90 chaperone/DNA topoisomerase II/histidine kinase"/>
    <property type="match status" value="1"/>
</dbReference>
<evidence type="ECO:0000256" key="7">
    <source>
        <dbReference type="ARBA" id="ARBA00022679"/>
    </source>
</evidence>
<evidence type="ECO:0000256" key="8">
    <source>
        <dbReference type="ARBA" id="ARBA00022692"/>
    </source>
</evidence>
<dbReference type="SMART" id="SM00388">
    <property type="entry name" value="HisKA"/>
    <property type="match status" value="1"/>
</dbReference>
<reference evidence="19 20" key="1">
    <citation type="submission" date="2016-05" db="EMBL/GenBank/DDBJ databases">
        <title>Genomic and physiological characterization of Planctopirus sp. isolated from fresh water lake.</title>
        <authorList>
            <person name="Subhash Y."/>
            <person name="Ramana C."/>
        </authorList>
    </citation>
    <scope>NUCLEOTIDE SEQUENCE [LARGE SCALE GENOMIC DNA]</scope>
    <source>
        <strain evidence="19 20">JC280</strain>
    </source>
</reference>
<keyword evidence="5" id="KW-0997">Cell inner membrane</keyword>
<feature type="domain" description="PAC" evidence="18">
    <location>
        <begin position="879"/>
        <end position="930"/>
    </location>
</feature>
<keyword evidence="11" id="KW-0418">Kinase</keyword>
<dbReference type="InterPro" id="IPR000014">
    <property type="entry name" value="PAS"/>
</dbReference>
<feature type="domain" description="PAC" evidence="18">
    <location>
        <begin position="753"/>
        <end position="805"/>
    </location>
</feature>
<dbReference type="InterPro" id="IPR035965">
    <property type="entry name" value="PAS-like_dom_sf"/>
</dbReference>
<evidence type="ECO:0000313" key="20">
    <source>
        <dbReference type="Proteomes" id="UP000094828"/>
    </source>
</evidence>
<evidence type="ECO:0000256" key="3">
    <source>
        <dbReference type="ARBA" id="ARBA00012438"/>
    </source>
</evidence>
<feature type="domain" description="PAS" evidence="17">
    <location>
        <begin position="424"/>
        <end position="494"/>
    </location>
</feature>
<keyword evidence="20" id="KW-1185">Reference proteome</keyword>
<dbReference type="InterPro" id="IPR036890">
    <property type="entry name" value="HATPase_C_sf"/>
</dbReference>
<dbReference type="GO" id="GO:0000166">
    <property type="term" value="F:nucleotide binding"/>
    <property type="evidence" value="ECO:0007669"/>
    <property type="project" value="UniProtKB-KW"/>
</dbReference>
<keyword evidence="10" id="KW-0547">Nucleotide-binding</keyword>
<dbReference type="PANTHER" id="PTHR43304:SF1">
    <property type="entry name" value="PAC DOMAIN-CONTAINING PROTEIN"/>
    <property type="match status" value="1"/>
</dbReference>
<comment type="subcellular location">
    <subcellularLocation>
        <location evidence="2">Cell inner membrane</location>
        <topology evidence="2">Multi-pass membrane protein</topology>
    </subcellularLocation>
</comment>
<evidence type="ECO:0000256" key="13">
    <source>
        <dbReference type="ARBA" id="ARBA00023136"/>
    </source>
</evidence>
<evidence type="ECO:0000256" key="5">
    <source>
        <dbReference type="ARBA" id="ARBA00022519"/>
    </source>
</evidence>
<comment type="caution">
    <text evidence="19">The sequence shown here is derived from an EMBL/GenBank/DDBJ whole genome shotgun (WGS) entry which is preliminary data.</text>
</comment>
<dbReference type="GO" id="GO:0005886">
    <property type="term" value="C:plasma membrane"/>
    <property type="evidence" value="ECO:0007669"/>
    <property type="project" value="UniProtKB-SubCell"/>
</dbReference>
<dbReference type="PRINTS" id="PR00344">
    <property type="entry name" value="BCTRLSENSOR"/>
</dbReference>
<dbReference type="InterPro" id="IPR001610">
    <property type="entry name" value="PAC"/>
</dbReference>
<evidence type="ECO:0000256" key="14">
    <source>
        <dbReference type="PROSITE-ProRule" id="PRU00169"/>
    </source>
</evidence>
<feature type="domain" description="PAS" evidence="17">
    <location>
        <begin position="1050"/>
        <end position="1092"/>
    </location>
</feature>
<evidence type="ECO:0000259" key="18">
    <source>
        <dbReference type="PROSITE" id="PS50113"/>
    </source>
</evidence>
<evidence type="ECO:0000256" key="9">
    <source>
        <dbReference type="ARBA" id="ARBA00022737"/>
    </source>
</evidence>
<dbReference type="InterPro" id="IPR003594">
    <property type="entry name" value="HATPase_dom"/>
</dbReference>
<evidence type="ECO:0000256" key="11">
    <source>
        <dbReference type="ARBA" id="ARBA00022777"/>
    </source>
</evidence>
<dbReference type="Gene3D" id="1.10.287.130">
    <property type="match status" value="1"/>
</dbReference>
<evidence type="ECO:0000313" key="19">
    <source>
        <dbReference type="EMBL" id="ODA34744.1"/>
    </source>
</evidence>
<feature type="domain" description="PAC" evidence="18">
    <location>
        <begin position="238"/>
        <end position="290"/>
    </location>
</feature>
<feature type="domain" description="PAS" evidence="17">
    <location>
        <begin position="806"/>
        <end position="876"/>
    </location>
</feature>
<dbReference type="InterPro" id="IPR000700">
    <property type="entry name" value="PAS-assoc_C"/>
</dbReference>
<keyword evidence="8" id="KW-0812">Transmembrane</keyword>
<comment type="catalytic activity">
    <reaction evidence="1">
        <text>ATP + protein L-histidine = ADP + protein N-phospho-L-histidine.</text>
        <dbReference type="EC" id="2.7.13.3"/>
    </reaction>
</comment>
<dbReference type="SMART" id="SM00387">
    <property type="entry name" value="HATPase_c"/>
    <property type="match status" value="1"/>
</dbReference>
<feature type="domain" description="PAS" evidence="17">
    <location>
        <begin position="678"/>
        <end position="749"/>
    </location>
</feature>
<dbReference type="Pfam" id="PF13426">
    <property type="entry name" value="PAS_9"/>
    <property type="match status" value="1"/>
</dbReference>
<dbReference type="Proteomes" id="UP000094828">
    <property type="component" value="Unassembled WGS sequence"/>
</dbReference>
<dbReference type="PROSITE" id="PS50110">
    <property type="entry name" value="RESPONSE_REGULATORY"/>
    <property type="match status" value="1"/>
</dbReference>
<evidence type="ECO:0000256" key="4">
    <source>
        <dbReference type="ARBA" id="ARBA00022475"/>
    </source>
</evidence>
<dbReference type="InterPro" id="IPR036097">
    <property type="entry name" value="HisK_dim/P_sf"/>
</dbReference>
<dbReference type="OrthoDB" id="5287556at2"/>
<evidence type="ECO:0000256" key="2">
    <source>
        <dbReference type="ARBA" id="ARBA00004429"/>
    </source>
</evidence>
<dbReference type="PROSITE" id="PS50113">
    <property type="entry name" value="PAC"/>
    <property type="match status" value="7"/>
</dbReference>
<dbReference type="EMBL" id="LYDR01000039">
    <property type="protein sequence ID" value="ODA34744.1"/>
    <property type="molecule type" value="Genomic_DNA"/>
</dbReference>
<gene>
    <name evidence="19" type="ORF">A6X21_03500</name>
</gene>
<dbReference type="SUPFAM" id="SSF52172">
    <property type="entry name" value="CheY-like"/>
    <property type="match status" value="1"/>
</dbReference>
<dbReference type="Pfam" id="PF12860">
    <property type="entry name" value="PAS_7"/>
    <property type="match status" value="1"/>
</dbReference>
<evidence type="ECO:0000259" key="16">
    <source>
        <dbReference type="PROSITE" id="PS50110"/>
    </source>
</evidence>
<dbReference type="PROSITE" id="PS50109">
    <property type="entry name" value="HIS_KIN"/>
    <property type="match status" value="1"/>
</dbReference>
<dbReference type="InterPro" id="IPR003661">
    <property type="entry name" value="HisK_dim/P_dom"/>
</dbReference>
<feature type="domain" description="PAC" evidence="18">
    <location>
        <begin position="497"/>
        <end position="549"/>
    </location>
</feature>
<feature type="domain" description="PAS" evidence="17">
    <location>
        <begin position="19"/>
        <end position="89"/>
    </location>
</feature>
<dbReference type="InterPro" id="IPR052162">
    <property type="entry name" value="Sensor_kinase/Photoreceptor"/>
</dbReference>
<feature type="modified residue" description="4-aspartylphosphate" evidence="14">
    <location>
        <position position="1492"/>
    </location>
</feature>
<dbReference type="NCBIfam" id="TIGR00229">
    <property type="entry name" value="sensory_box"/>
    <property type="match status" value="7"/>
</dbReference>
<proteinExistence type="predicted"/>
<dbReference type="InterPro" id="IPR004358">
    <property type="entry name" value="Sig_transdc_His_kin-like_C"/>
</dbReference>
<dbReference type="SMART" id="SM00086">
    <property type="entry name" value="PAC"/>
    <property type="match status" value="6"/>
</dbReference>
<feature type="domain" description="PAC" evidence="18">
    <location>
        <begin position="999"/>
        <end position="1049"/>
    </location>
</feature>
<keyword evidence="9" id="KW-0677">Repeat</keyword>
<dbReference type="Pfam" id="PF00512">
    <property type="entry name" value="HisKA"/>
    <property type="match status" value="1"/>
</dbReference>
<dbReference type="Pfam" id="PF00072">
    <property type="entry name" value="Response_reg"/>
    <property type="match status" value="1"/>
</dbReference>
<sequence>MTANLDREDVRNSAPLLPLFDLLAAVSEASLDALFVKDDSGRYLFCNDAGVKLTNRTREQILYQDDTTVYGTDAARTMRAQDQRVIQSGLPAAETHVVQIGDDLRSIQMTTKPYRDQHGTVQGVIVIAREFADAAMGNRSHALGTVAANHLERSGAEQALRESERQLADAQRIARIGSWGWEPSSGKVWWSRGVFELFGVDPQVIQPSFQAFLQLLHPDDLPTAIARVDAMLAGADRFEDDLRIIRPDGQIIWLHSQAVATRDADGNILRVDGTDQDITARKLAAAEIQASQKFVKAVAETSPLTIYVFDLQQQRIIYSNYYLVRDLGFTPESIQGRSWAELAELVHPDDFANVMTLLQRWDTVDDQQVLLAEYRLKDVDGNWRWFVSRDRVFERMPDGRVSQIIGTAEDITERKRVEQSLRESEQRFRELADAIPQIVWVAALDGGLTYLNAKATEYTGVGMDQLTGWSWEQVIHPEDLPNAIERWTATLEQELPRDIELRIRQTDGAYRWHISRQVPIRDASGAIVRWYGTCTDIDDLKRTQAALQQSESTLEEAMRIGNMGSWIIDLVQNRATWSDEGFRLLGYVPGVDQPSQELFFNGVYPADRDAVRHDLANAIATQTSLNSEFRFVRPDGQLRWLHSRARATSDQHGRPIRFVGITQDITARKQAELAQLEIEERYRLAILATNDLIWDFDPVAETVAWSEQYAATLGRTPESSDSWQWWIDRIHPEDRERTTRSLRAAVDGTATYWTADYRFQRADGVWAAIHDRAYIARDAAGHALRVVGAMQDVTDRKRAETEVRRTAELLRAVAESTSDAVFVKDRDGKYLLANQAACQFMGKPLEEVLGKDDSEWFDAEGARLVFEVDREVMRSGLVRTSEETLTANYVTRTYLASKAPYRDELGNVIGIIGISRDITARKEAERMLRLNQFSVDHAVDSIFWINASSEILYVNNAACRTLGYTRDEMLGKTVPDIDPNFLPEAWPAHWEELRCRGSFTFESDHVTKDGRTLKTEVTVNYLQYEGQEYNCAIMRDISERKQAELEMRQSLSRMRATLESTADGILVVDLEGRVLDYNRRFISIWRFPEEMIAEANKSDIIASSDQHQAVQKMLAQLKDPEGFVRRVQEMYQNREESSFDVLEFKDGRIVERFSQPQWMDGQPVGRVLSFRDVSEQRKLEEQLRQSQKMEAVGQFAGGIAHDFNNLLTVINCYCELLLDQKSQPQNWWESVQHIRDEGLRAAQLTKQLLDFSRRSHFQPRVIHLNDVIEGSQKLLRRLIGERIQLILHLDPLLPAIKADTTHLDQVLMNLVVNARDAMPAGGRLTIRSSRLSPHDARQFLTNTSWETPYVQLEVADTGIGMSAEIQARIFEPFFTTKEIGSGSGLGLAVVHGIMQQHDGQIHVATEPGVGTTFRLLFPGVAEEPPTVIASKQPTTRLGAETILLVEDEPRVRKATRLMLELQGYRVWEAANGREALELVRTRPDPIDLLVTDVVMPGIGGRELAGELRSMHADLPVVYISGYSESFGASGAALQPHEAFLQKPFTQADLLQQVDKSIARAL</sequence>
<dbReference type="Pfam" id="PF08448">
    <property type="entry name" value="PAS_4"/>
    <property type="match status" value="2"/>
</dbReference>
<feature type="domain" description="PAS" evidence="17">
    <location>
        <begin position="935"/>
        <end position="984"/>
    </location>
</feature>
<accession>A0A1C3END4</accession>
<keyword evidence="7" id="KW-0808">Transferase</keyword>
<evidence type="ECO:0000256" key="6">
    <source>
        <dbReference type="ARBA" id="ARBA00022553"/>
    </source>
</evidence>
<dbReference type="STRING" id="1841610.A6X21_03500"/>
<keyword evidence="4" id="KW-1003">Cell membrane</keyword>
<evidence type="ECO:0000256" key="1">
    <source>
        <dbReference type="ARBA" id="ARBA00000085"/>
    </source>
</evidence>
<dbReference type="FunFam" id="2.10.70.100:FF:000001">
    <property type="entry name" value="Sensory transduction histidine kinase"/>
    <property type="match status" value="1"/>
</dbReference>
<dbReference type="RefSeq" id="WP_068846216.1">
    <property type="nucleotide sequence ID" value="NZ_LYDR01000039.1"/>
</dbReference>
<feature type="domain" description="PAS" evidence="17">
    <location>
        <begin position="291"/>
        <end position="360"/>
    </location>
</feature>
<dbReference type="InterPro" id="IPR011006">
    <property type="entry name" value="CheY-like_superfamily"/>
</dbReference>